<dbReference type="InterPro" id="IPR017871">
    <property type="entry name" value="ABC_transporter-like_CS"/>
</dbReference>
<dbReference type="SMART" id="SM00382">
    <property type="entry name" value="AAA"/>
    <property type="match status" value="1"/>
</dbReference>
<dbReference type="GO" id="GO:0005524">
    <property type="term" value="F:ATP binding"/>
    <property type="evidence" value="ECO:0007669"/>
    <property type="project" value="UniProtKB-KW"/>
</dbReference>
<evidence type="ECO:0000313" key="5">
    <source>
        <dbReference type="EMBL" id="GGH19446.1"/>
    </source>
</evidence>
<comment type="caution">
    <text evidence="5">The sequence shown here is derived from an EMBL/GenBank/DDBJ whole genome shotgun (WGS) entry which is preliminary data.</text>
</comment>
<evidence type="ECO:0000256" key="2">
    <source>
        <dbReference type="ARBA" id="ARBA00022741"/>
    </source>
</evidence>
<name>A0ABQ1YBL3_9BACL</name>
<dbReference type="PANTHER" id="PTHR42711">
    <property type="entry name" value="ABC TRANSPORTER ATP-BINDING PROTEIN"/>
    <property type="match status" value="1"/>
</dbReference>
<organism evidence="5 6">
    <name type="scientific">Paenibacillus segetis</name>
    <dbReference type="NCBI Taxonomy" id="1325360"/>
    <lineage>
        <taxon>Bacteria</taxon>
        <taxon>Bacillati</taxon>
        <taxon>Bacillota</taxon>
        <taxon>Bacilli</taxon>
        <taxon>Bacillales</taxon>
        <taxon>Paenibacillaceae</taxon>
        <taxon>Paenibacillus</taxon>
    </lineage>
</organism>
<dbReference type="Gene3D" id="3.40.50.300">
    <property type="entry name" value="P-loop containing nucleotide triphosphate hydrolases"/>
    <property type="match status" value="1"/>
</dbReference>
<evidence type="ECO:0000259" key="4">
    <source>
        <dbReference type="PROSITE" id="PS50893"/>
    </source>
</evidence>
<dbReference type="SUPFAM" id="SSF52540">
    <property type="entry name" value="P-loop containing nucleoside triphosphate hydrolases"/>
    <property type="match status" value="1"/>
</dbReference>
<dbReference type="RefSeq" id="WP_188537503.1">
    <property type="nucleotide sequence ID" value="NZ_BMFT01000001.1"/>
</dbReference>
<gene>
    <name evidence="5" type="ORF">GCM10008013_16120</name>
</gene>
<evidence type="ECO:0000313" key="6">
    <source>
        <dbReference type="Proteomes" id="UP000659344"/>
    </source>
</evidence>
<dbReference type="PROSITE" id="PS00211">
    <property type="entry name" value="ABC_TRANSPORTER_1"/>
    <property type="match status" value="1"/>
</dbReference>
<evidence type="ECO:0000256" key="1">
    <source>
        <dbReference type="ARBA" id="ARBA00022448"/>
    </source>
</evidence>
<feature type="domain" description="ABC transporter" evidence="4">
    <location>
        <begin position="2"/>
        <end position="229"/>
    </location>
</feature>
<dbReference type="EMBL" id="BMFT01000001">
    <property type="protein sequence ID" value="GGH19446.1"/>
    <property type="molecule type" value="Genomic_DNA"/>
</dbReference>
<accession>A0ABQ1YBL3</accession>
<dbReference type="PROSITE" id="PS50893">
    <property type="entry name" value="ABC_TRANSPORTER_2"/>
    <property type="match status" value="1"/>
</dbReference>
<dbReference type="Pfam" id="PF00005">
    <property type="entry name" value="ABC_tran"/>
    <property type="match status" value="1"/>
</dbReference>
<proteinExistence type="predicted"/>
<dbReference type="InterPro" id="IPR027417">
    <property type="entry name" value="P-loop_NTPase"/>
</dbReference>
<dbReference type="PANTHER" id="PTHR42711:SF13">
    <property type="entry name" value="ABC TRANSPORTER, ATP-BINDING PROTEIN"/>
    <property type="match status" value="1"/>
</dbReference>
<reference evidence="6" key="1">
    <citation type="journal article" date="2019" name="Int. J. Syst. Evol. Microbiol.">
        <title>The Global Catalogue of Microorganisms (GCM) 10K type strain sequencing project: providing services to taxonomists for standard genome sequencing and annotation.</title>
        <authorList>
            <consortium name="The Broad Institute Genomics Platform"/>
            <consortium name="The Broad Institute Genome Sequencing Center for Infectious Disease"/>
            <person name="Wu L."/>
            <person name="Ma J."/>
        </authorList>
    </citation>
    <scope>NUCLEOTIDE SEQUENCE [LARGE SCALE GENOMIC DNA]</scope>
    <source>
        <strain evidence="6">CGMCC 1.12769</strain>
    </source>
</reference>
<keyword evidence="2" id="KW-0547">Nucleotide-binding</keyword>
<protein>
    <submittedName>
        <fullName evidence="5">Multidrug ABC transporter ATP-binding protein</fullName>
    </submittedName>
</protein>
<keyword evidence="3 5" id="KW-0067">ATP-binding</keyword>
<dbReference type="CDD" id="cd03230">
    <property type="entry name" value="ABC_DR_subfamily_A"/>
    <property type="match status" value="1"/>
</dbReference>
<dbReference type="Proteomes" id="UP000659344">
    <property type="component" value="Unassembled WGS sequence"/>
</dbReference>
<dbReference type="InterPro" id="IPR050763">
    <property type="entry name" value="ABC_transporter_ATP-binding"/>
</dbReference>
<evidence type="ECO:0000256" key="3">
    <source>
        <dbReference type="ARBA" id="ARBA00022840"/>
    </source>
</evidence>
<dbReference type="InterPro" id="IPR003439">
    <property type="entry name" value="ABC_transporter-like_ATP-bd"/>
</dbReference>
<sequence>MIDVKQVSKYYPNKKMAVDGLSFSIGEGELFGFLGPNGAGKTTTIRMMIGLLQPSAGEITINNLNVQRNKKQVQSDIGVVFELPNLYVRSSIRDNLKLFAALNNVSNARIDEVLDSLQLLERQHDKVSSLSKGWKQRVLIARALLHKPKVLFLDEPTSGLDPNTTALIRSFIYKFKQEGTTIVLTTHDMHEADELCDRVGIMCNGKLAALDDPAKLKSLHGKNEIHVEYTYDGNVVKEVWPLDDEETPRSVYQLMTSNQLISLHTKEASLGDVFAVLTGSELS</sequence>
<keyword evidence="1" id="KW-0813">Transport</keyword>
<keyword evidence="6" id="KW-1185">Reference proteome</keyword>
<dbReference type="InterPro" id="IPR003593">
    <property type="entry name" value="AAA+_ATPase"/>
</dbReference>